<keyword evidence="11" id="KW-0670">Pyruvate</keyword>
<dbReference type="PANTHER" id="PTHR30031">
    <property type="entry name" value="PHOSPHOENOLPYRUVATE CARBOXYKINASE ATP"/>
    <property type="match status" value="1"/>
</dbReference>
<dbReference type="PANTHER" id="PTHR30031:SF0">
    <property type="entry name" value="PHOSPHOENOLPYRUVATE CARBOXYKINASE (ATP)"/>
    <property type="match status" value="1"/>
</dbReference>
<comment type="caution">
    <text evidence="11">The sequence shown here is derived from an EMBL/GenBank/DDBJ whole genome shotgun (WGS) entry which is preliminary data.</text>
</comment>
<feature type="binding site" evidence="10">
    <location>
        <position position="195"/>
    </location>
    <ligand>
        <name>substrate</name>
    </ligand>
</feature>
<comment type="caution">
    <text evidence="10">Lacks conserved residue(s) required for the propagation of feature annotation.</text>
</comment>
<evidence type="ECO:0000313" key="11">
    <source>
        <dbReference type="EMBL" id="RXJ52887.1"/>
    </source>
</evidence>
<dbReference type="FunFam" id="2.170.8.10:FF:000001">
    <property type="entry name" value="Phosphoenolpyruvate carboxykinase (ATP)"/>
    <property type="match status" value="1"/>
</dbReference>
<feature type="binding site" evidence="10">
    <location>
        <begin position="237"/>
        <end position="245"/>
    </location>
    <ligand>
        <name>ATP</name>
        <dbReference type="ChEBI" id="CHEBI:30616"/>
    </ligand>
</feature>
<feature type="binding site" evidence="10">
    <location>
        <position position="201"/>
    </location>
    <ligand>
        <name>Mn(2+)</name>
        <dbReference type="ChEBI" id="CHEBI:29035"/>
    </ligand>
</feature>
<dbReference type="NCBIfam" id="NF006820">
    <property type="entry name" value="PRK09344.1-2"/>
    <property type="match status" value="1"/>
</dbReference>
<dbReference type="NCBIfam" id="NF006821">
    <property type="entry name" value="PRK09344.1-3"/>
    <property type="match status" value="1"/>
</dbReference>
<keyword evidence="10" id="KW-0963">Cytoplasm</keyword>
<dbReference type="GO" id="GO:0004612">
    <property type="term" value="F:phosphoenolpyruvate carboxykinase (ATP) activity"/>
    <property type="evidence" value="ECO:0007669"/>
    <property type="project" value="UniProtKB-UniRule"/>
</dbReference>
<dbReference type="UniPathway" id="UPA00138"/>
<feature type="binding site" evidence="10">
    <location>
        <position position="323"/>
    </location>
    <ligand>
        <name>ATP</name>
        <dbReference type="ChEBI" id="CHEBI:30616"/>
    </ligand>
</feature>
<keyword evidence="11" id="KW-0808">Transferase</keyword>
<comment type="catalytic activity">
    <reaction evidence="9 10">
        <text>oxaloacetate + ATP = phosphoenolpyruvate + ADP + CO2</text>
        <dbReference type="Rhea" id="RHEA:18617"/>
        <dbReference type="ChEBI" id="CHEBI:16452"/>
        <dbReference type="ChEBI" id="CHEBI:16526"/>
        <dbReference type="ChEBI" id="CHEBI:30616"/>
        <dbReference type="ChEBI" id="CHEBI:58702"/>
        <dbReference type="ChEBI" id="CHEBI:456216"/>
        <dbReference type="EC" id="4.1.1.49"/>
    </reaction>
</comment>
<evidence type="ECO:0000256" key="6">
    <source>
        <dbReference type="ARBA" id="ARBA00022793"/>
    </source>
</evidence>
<reference evidence="11 12" key="1">
    <citation type="submission" date="2019-01" db="EMBL/GenBank/DDBJ databases">
        <title>Genome sequence of the Antarctic species Gelidibacter gilvus ACAM 158(T).</title>
        <authorList>
            <person name="Bowman J.P."/>
        </authorList>
    </citation>
    <scope>NUCLEOTIDE SEQUENCE [LARGE SCALE GENOMIC DNA]</scope>
    <source>
        <strain evidence="11 12">IC158</strain>
    </source>
</reference>
<keyword evidence="5 10" id="KW-0547">Nucleotide-binding</keyword>
<evidence type="ECO:0000256" key="8">
    <source>
        <dbReference type="ARBA" id="ARBA00023239"/>
    </source>
</evidence>
<keyword evidence="12" id="KW-1185">Reference proteome</keyword>
<feature type="binding site" evidence="10">
    <location>
        <position position="201"/>
    </location>
    <ligand>
        <name>substrate</name>
    </ligand>
</feature>
<accession>A0A4Q0XMD0</accession>
<comment type="cofactor">
    <cofactor evidence="10">
        <name>Mn(2+)</name>
        <dbReference type="ChEBI" id="CHEBI:29035"/>
    </cofactor>
    <text evidence="10">Binds 1 Mn(2+) ion per subunit.</text>
</comment>
<dbReference type="CDD" id="cd00484">
    <property type="entry name" value="PEPCK_ATP"/>
    <property type="match status" value="1"/>
</dbReference>
<dbReference type="GO" id="GO:0016301">
    <property type="term" value="F:kinase activity"/>
    <property type="evidence" value="ECO:0007669"/>
    <property type="project" value="UniProtKB-KW"/>
</dbReference>
<keyword evidence="6 10" id="KW-0210">Decarboxylase</keyword>
<dbReference type="Gene3D" id="3.90.228.20">
    <property type="match status" value="1"/>
</dbReference>
<organism evidence="11 12">
    <name type="scientific">Gelidibacter gilvus</name>
    <dbReference type="NCBI Taxonomy" id="59602"/>
    <lineage>
        <taxon>Bacteria</taxon>
        <taxon>Pseudomonadati</taxon>
        <taxon>Bacteroidota</taxon>
        <taxon>Flavobacteriia</taxon>
        <taxon>Flavobacteriales</taxon>
        <taxon>Flavobacteriaceae</taxon>
        <taxon>Gelidibacter</taxon>
    </lineage>
</organism>
<dbReference type="Proteomes" id="UP000289792">
    <property type="component" value="Unassembled WGS sequence"/>
</dbReference>
<dbReference type="AlphaFoldDB" id="A0A4Q0XMD0"/>
<keyword evidence="11" id="KW-0418">Kinase</keyword>
<dbReference type="GO" id="GO:0006094">
    <property type="term" value="P:gluconeogenesis"/>
    <property type="evidence" value="ECO:0007669"/>
    <property type="project" value="UniProtKB-UniRule"/>
</dbReference>
<feature type="binding site" evidence="10">
    <location>
        <position position="448"/>
    </location>
    <ligand>
        <name>ATP</name>
        <dbReference type="ChEBI" id="CHEBI:30616"/>
    </ligand>
</feature>
<evidence type="ECO:0000256" key="4">
    <source>
        <dbReference type="ARBA" id="ARBA00022432"/>
    </source>
</evidence>
<evidence type="ECO:0000256" key="10">
    <source>
        <dbReference type="HAMAP-Rule" id="MF_00453"/>
    </source>
</evidence>
<feature type="binding site" evidence="10">
    <location>
        <position position="221"/>
    </location>
    <ligand>
        <name>ATP</name>
        <dbReference type="ChEBI" id="CHEBI:30616"/>
    </ligand>
</feature>
<keyword evidence="4 10" id="KW-0312">Gluconeogenesis</keyword>
<evidence type="ECO:0000256" key="2">
    <source>
        <dbReference type="ARBA" id="ARBA00006052"/>
    </source>
</evidence>
<dbReference type="GO" id="GO:0005829">
    <property type="term" value="C:cytosol"/>
    <property type="evidence" value="ECO:0007669"/>
    <property type="project" value="TreeGrafter"/>
</dbReference>
<feature type="binding site" evidence="10">
    <location>
        <position position="60"/>
    </location>
    <ligand>
        <name>substrate</name>
    </ligand>
</feature>
<feature type="binding site" evidence="10">
    <location>
        <position position="323"/>
    </location>
    <ligand>
        <name>substrate</name>
    </ligand>
</feature>
<dbReference type="RefSeq" id="WP_129016021.1">
    <property type="nucleotide sequence ID" value="NZ_SDDZ01000001.1"/>
</dbReference>
<dbReference type="OrthoDB" id="9806325at2"/>
<comment type="subcellular location">
    <subcellularLocation>
        <location evidence="10">Cytoplasm</location>
    </subcellularLocation>
</comment>
<feature type="binding site" evidence="10">
    <location>
        <position position="258"/>
    </location>
    <ligand>
        <name>Mn(2+)</name>
        <dbReference type="ChEBI" id="CHEBI:29035"/>
    </ligand>
</feature>
<protein>
    <recommendedName>
        <fullName evidence="3 10">Phosphoenolpyruvate carboxykinase (ATP)</fullName>
        <shortName evidence="10">PCK</shortName>
        <shortName evidence="10">PEP carboxykinase</shortName>
        <shortName evidence="10">PEPCK</shortName>
        <ecNumber evidence="3 10">4.1.1.49</ecNumber>
    </recommendedName>
</protein>
<gene>
    <name evidence="10 11" type="primary">pckA</name>
    <name evidence="11" type="ORF">ESZ48_00175</name>
</gene>
<dbReference type="HAMAP" id="MF_00453">
    <property type="entry name" value="PEPCK_ATP"/>
    <property type="match status" value="1"/>
</dbReference>
<evidence type="ECO:0000313" key="12">
    <source>
        <dbReference type="Proteomes" id="UP000289792"/>
    </source>
</evidence>
<evidence type="ECO:0000256" key="7">
    <source>
        <dbReference type="ARBA" id="ARBA00022840"/>
    </source>
</evidence>
<dbReference type="InterPro" id="IPR001272">
    <property type="entry name" value="PEP_carboxykinase_ATP"/>
</dbReference>
<evidence type="ECO:0000256" key="5">
    <source>
        <dbReference type="ARBA" id="ARBA00022741"/>
    </source>
</evidence>
<dbReference type="EC" id="4.1.1.49" evidence="3 10"/>
<dbReference type="InterPro" id="IPR013035">
    <property type="entry name" value="PEP_carboxykinase_C"/>
</dbReference>
<proteinExistence type="inferred from homology"/>
<dbReference type="SUPFAM" id="SSF68923">
    <property type="entry name" value="PEP carboxykinase N-terminal domain"/>
    <property type="match status" value="1"/>
</dbReference>
<dbReference type="NCBIfam" id="TIGR00224">
    <property type="entry name" value="pckA"/>
    <property type="match status" value="1"/>
</dbReference>
<dbReference type="Pfam" id="PF01293">
    <property type="entry name" value="PEPCK_ATP"/>
    <property type="match status" value="1"/>
</dbReference>
<comment type="pathway">
    <text evidence="1 10">Carbohydrate biosynthesis; gluconeogenesis.</text>
</comment>
<name>A0A4Q0XMD0_9FLAO</name>
<comment type="similarity">
    <text evidence="2 10">Belongs to the phosphoenolpyruvate carboxykinase (ATP) family.</text>
</comment>
<keyword evidence="10" id="KW-0479">Metal-binding</keyword>
<sequence>MANYTQSTKSISLDEYGIRNAEVHYQLPPEKLHEIAIAKGQGVETSSGALAVNTGEFTGRSPLDRFIVKDEVTKDRVWWGNVNIPFDPNDFQKLYDKVTDYLSGKEVFVRDSYACADKNYKLNIRVITEYAWSNQFADNMFLRPTDEELKNFSPEWTIVNAPGFMADPAVDATRQHNFAILDFTRKIALIGGTGYTGEIKKGIFSALNFILPVFKDTLPMHCSANIGKDDDTAIFFGLSGTGKTTLSADPERRLIGDDEHGWTKENTVFNFEGGCYAKVINLCQENEPDIFKAIKKGAILENVILDANGNVDFDDVSITQNTRVSYPIEHIDNIAVPSIGKNPKNIFFLTADAFGVLPPISKLTPSQAAYHFISGYTAKVAGTEAGVVEPTPNFSACFGAPFMPLHPAKYAEMLSTKMKETGVNVWLVNTGWTGGPYGVGTRMKLKYTRAMINAVLNGDLGLYDYDHYHIHSVFGVAQPRSCPGVPSEVLSPRTTWNNDEAYYTTAFKLTNAFRENFKKFESFASEEIRRGGPQRYTF</sequence>
<dbReference type="Gene3D" id="2.170.8.10">
    <property type="entry name" value="Phosphoenolpyruvate Carboxykinase, domain 2"/>
    <property type="match status" value="1"/>
</dbReference>
<dbReference type="Gene3D" id="3.40.449.10">
    <property type="entry name" value="Phosphoenolpyruvate Carboxykinase, domain 1"/>
    <property type="match status" value="1"/>
</dbReference>
<keyword evidence="10" id="KW-0464">Manganese</keyword>
<feature type="binding site" evidence="10">
    <location>
        <position position="287"/>
    </location>
    <ligand>
        <name>ATP</name>
        <dbReference type="ChEBI" id="CHEBI:30616"/>
    </ligand>
</feature>
<dbReference type="EMBL" id="SDDZ01000001">
    <property type="protein sequence ID" value="RXJ52887.1"/>
    <property type="molecule type" value="Genomic_DNA"/>
</dbReference>
<dbReference type="SUPFAM" id="SSF53795">
    <property type="entry name" value="PEP carboxykinase-like"/>
    <property type="match status" value="1"/>
</dbReference>
<feature type="binding site" evidence="10">
    <location>
        <position position="221"/>
    </location>
    <ligand>
        <name>Mn(2+)</name>
        <dbReference type="ChEBI" id="CHEBI:29035"/>
    </ligand>
</feature>
<dbReference type="GO" id="GO:0046872">
    <property type="term" value="F:metal ion binding"/>
    <property type="evidence" value="ECO:0007669"/>
    <property type="project" value="UniProtKB-KW"/>
</dbReference>
<keyword evidence="7 10" id="KW-0067">ATP-binding</keyword>
<feature type="binding site" evidence="10">
    <location>
        <position position="201"/>
    </location>
    <ligand>
        <name>ATP</name>
        <dbReference type="ChEBI" id="CHEBI:30616"/>
    </ligand>
</feature>
<keyword evidence="8 10" id="KW-0456">Lyase</keyword>
<dbReference type="InterPro" id="IPR008210">
    <property type="entry name" value="PEP_carboxykinase_N"/>
</dbReference>
<dbReference type="GO" id="GO:0005524">
    <property type="term" value="F:ATP binding"/>
    <property type="evidence" value="ECO:0007669"/>
    <property type="project" value="UniProtKB-UniRule"/>
</dbReference>
<dbReference type="PIRSF" id="PIRSF006294">
    <property type="entry name" value="PEP_crbxkin"/>
    <property type="match status" value="1"/>
</dbReference>
<evidence type="ECO:0000256" key="3">
    <source>
        <dbReference type="ARBA" id="ARBA00012363"/>
    </source>
</evidence>
<evidence type="ECO:0000256" key="1">
    <source>
        <dbReference type="ARBA" id="ARBA00004742"/>
    </source>
</evidence>
<evidence type="ECO:0000256" key="9">
    <source>
        <dbReference type="ARBA" id="ARBA00047371"/>
    </source>
</evidence>
<comment type="function">
    <text evidence="10">Involved in the gluconeogenesis. Catalyzes the conversion of oxaloacetate (OAA) to phosphoenolpyruvate (PEP) through direct phosphoryl transfer between the nucleoside triphosphate and OAA.</text>
</comment>